<feature type="domain" description="WAP" evidence="4">
    <location>
        <begin position="88"/>
        <end position="134"/>
    </location>
</feature>
<dbReference type="InterPro" id="IPR008197">
    <property type="entry name" value="WAP_dom"/>
</dbReference>
<dbReference type="GO" id="GO:0045087">
    <property type="term" value="P:innate immune response"/>
    <property type="evidence" value="ECO:0007669"/>
    <property type="project" value="TreeGrafter"/>
</dbReference>
<dbReference type="GO" id="GO:0004867">
    <property type="term" value="F:serine-type endopeptidase inhibitor activity"/>
    <property type="evidence" value="ECO:0007669"/>
    <property type="project" value="UniProtKB-KW"/>
</dbReference>
<dbReference type="PRINTS" id="PR00003">
    <property type="entry name" value="4DISULPHCORE"/>
</dbReference>
<feature type="domain" description="WAP" evidence="4">
    <location>
        <begin position="268"/>
        <end position="318"/>
    </location>
</feature>
<dbReference type="Gene3D" id="4.10.75.10">
    <property type="entry name" value="Elafin-like"/>
    <property type="match status" value="5"/>
</dbReference>
<feature type="domain" description="WAP" evidence="4">
    <location>
        <begin position="218"/>
        <end position="265"/>
    </location>
</feature>
<organism evidence="5">
    <name type="scientific">Stichopus monotuberculatus</name>
    <name type="common">Sea cucumber</name>
    <name type="synonym">Holothuria monotuberculata</name>
    <dbReference type="NCBI Taxonomy" id="576894"/>
    <lineage>
        <taxon>Eukaryota</taxon>
        <taxon>Metazoa</taxon>
        <taxon>Echinodermata</taxon>
        <taxon>Eleutherozoa</taxon>
        <taxon>Echinozoa</taxon>
        <taxon>Holothuroidea</taxon>
        <taxon>Aspidochirotacea</taxon>
        <taxon>Aspidochirotida</taxon>
        <taxon>Stichopodidae</taxon>
        <taxon>Stichopus</taxon>
    </lineage>
</organism>
<dbReference type="SMART" id="SM00217">
    <property type="entry name" value="WAP"/>
    <property type="match status" value="6"/>
</dbReference>
<dbReference type="PROSITE" id="PS51390">
    <property type="entry name" value="WAP"/>
    <property type="match status" value="6"/>
</dbReference>
<dbReference type="Pfam" id="PF02822">
    <property type="entry name" value="Antistasin"/>
    <property type="match status" value="6"/>
</dbReference>
<dbReference type="SUPFAM" id="SSF57262">
    <property type="entry name" value="Leech antihemostatic proteins"/>
    <property type="match status" value="6"/>
</dbReference>
<evidence type="ECO:0000313" key="5">
    <source>
        <dbReference type="EMBL" id="AOY33896.1"/>
    </source>
</evidence>
<dbReference type="SMART" id="SM00289">
    <property type="entry name" value="WR1"/>
    <property type="match status" value="4"/>
</dbReference>
<dbReference type="PANTHER" id="PTHR19441:SF30">
    <property type="entry name" value="ELAFIN"/>
    <property type="match status" value="1"/>
</dbReference>
<feature type="domain" description="Antistasin-like" evidence="3">
    <location>
        <begin position="1"/>
        <end position="22"/>
    </location>
</feature>
<feature type="domain" description="Antistasin-like" evidence="3">
    <location>
        <begin position="27"/>
        <end position="52"/>
    </location>
</feature>
<dbReference type="InterPro" id="IPR004094">
    <property type="entry name" value="Antistasin-like"/>
</dbReference>
<dbReference type="EMBL" id="KX671570">
    <property type="protein sequence ID" value="AOY33895.1"/>
    <property type="molecule type" value="Genomic_DNA"/>
</dbReference>
<evidence type="ECO:0000256" key="2">
    <source>
        <dbReference type="ARBA" id="ARBA00023157"/>
    </source>
</evidence>
<dbReference type="InterPro" id="IPR050514">
    <property type="entry name" value="WAP_four-disulfide_core"/>
</dbReference>
<dbReference type="EMBL" id="KX671569">
    <property type="protein sequence ID" value="AOY33896.1"/>
    <property type="molecule type" value="mRNA"/>
</dbReference>
<sequence>MCAMFCEHGFEQDDNGCDTCFCKPAPCPPVMCNMYCPYGFQKNDQGCDICFCNEKPDVCADFMCMMHCPNGFQRDENGCEICQCTEVPQIHPGTCPALADDAVGSCVNLCDNDADCSSSHKCCSNGCGYTCAPAENVPVECPTMMCFMWCPYGYKKDNNGCDTCTCNEPTVIHEGHCPVPPPGSMGICAEMCQHDGDCTTNQKCCSNGCGHVCIDALHGVKPGECPAVDSTQMGICVEECSSDTNCTGHQKCCSNGCGHVCRDPADKPVVRPGTCPVNDKLQEGMLGACVNMCDNDSACSVGQKCCSNGCGRVCMTVVDEPVGCDSMTCMMFCEYGNKIDVHGCKMCVCNDPPSVHDGTCPVVSSDTVGICVEMCSNDDDCSETQKCCSNGCGHVCVAAENVPVKHPGSCPVNFLPEGSFGICSEMCSGDEDCASDEKCCSNGCGHACLAAVDVPPVCPDVMCAMFCEHGFQVDDDGCEICVCKTPPGEIGYAGRDAGTLGMKKWQAICLDQALAV</sequence>
<evidence type="ECO:0000256" key="1">
    <source>
        <dbReference type="ARBA" id="ARBA00022729"/>
    </source>
</evidence>
<evidence type="ECO:0000259" key="3">
    <source>
        <dbReference type="PROSITE" id="PS51252"/>
    </source>
</evidence>
<gene>
    <name evidence="5" type="primary">AW-SPI</name>
</gene>
<dbReference type="InterPro" id="IPR011061">
    <property type="entry name" value="Hirudin/antistatin"/>
</dbReference>
<protein>
    <submittedName>
        <fullName evidence="5">Antistasin/WAP-like serine protease inhibitor</fullName>
    </submittedName>
</protein>
<name>A0A1D9CF31_STIMO</name>
<feature type="domain" description="WAP" evidence="4">
    <location>
        <begin position="170"/>
        <end position="217"/>
    </location>
</feature>
<dbReference type="InterPro" id="IPR006150">
    <property type="entry name" value="Cys_repeat_1"/>
</dbReference>
<dbReference type="SUPFAM" id="SSF57256">
    <property type="entry name" value="Elafin-like"/>
    <property type="match status" value="4"/>
</dbReference>
<feature type="domain" description="WAP" evidence="4">
    <location>
        <begin position="403"/>
        <end position="452"/>
    </location>
</feature>
<proteinExistence type="evidence at transcript level"/>
<feature type="domain" description="Antistasin-like" evidence="3">
    <location>
        <begin position="59"/>
        <end position="84"/>
    </location>
</feature>
<feature type="domain" description="Antistasin-like" evidence="3">
    <location>
        <begin position="458"/>
        <end position="483"/>
    </location>
</feature>
<dbReference type="GO" id="GO:0019731">
    <property type="term" value="P:antibacterial humoral response"/>
    <property type="evidence" value="ECO:0007669"/>
    <property type="project" value="TreeGrafter"/>
</dbReference>
<keyword evidence="5" id="KW-0646">Protease inhibitor</keyword>
<keyword evidence="5" id="KW-0722">Serine protease inhibitor</keyword>
<dbReference type="Pfam" id="PF00095">
    <property type="entry name" value="WAP"/>
    <property type="match status" value="6"/>
</dbReference>
<keyword evidence="2" id="KW-1015">Disulfide bond</keyword>
<dbReference type="PANTHER" id="PTHR19441">
    <property type="entry name" value="WHEY ACDIC PROTEIN WAP"/>
    <property type="match status" value="1"/>
</dbReference>
<dbReference type="GO" id="GO:0005615">
    <property type="term" value="C:extracellular space"/>
    <property type="evidence" value="ECO:0007669"/>
    <property type="project" value="TreeGrafter"/>
</dbReference>
<dbReference type="PROSITE" id="PS51252">
    <property type="entry name" value="ANTISTASIN"/>
    <property type="match status" value="5"/>
</dbReference>
<evidence type="ECO:0000259" key="4">
    <source>
        <dbReference type="PROSITE" id="PS51390"/>
    </source>
</evidence>
<feature type="domain" description="Antistasin-like" evidence="3">
    <location>
        <begin position="141"/>
        <end position="166"/>
    </location>
</feature>
<feature type="domain" description="WAP" evidence="4">
    <location>
        <begin position="353"/>
        <end position="400"/>
    </location>
</feature>
<dbReference type="InterPro" id="IPR036645">
    <property type="entry name" value="Elafin-like_sf"/>
</dbReference>
<keyword evidence="1" id="KW-0732">Signal</keyword>
<dbReference type="CDD" id="cd00199">
    <property type="entry name" value="WAP"/>
    <property type="match status" value="2"/>
</dbReference>
<dbReference type="Gene3D" id="2.10.22.10">
    <property type="entry name" value="Antistasin, domain 1"/>
    <property type="match status" value="4"/>
</dbReference>
<dbReference type="AlphaFoldDB" id="A0A1D9CF31"/>
<accession>A0A1D9CF31</accession>
<dbReference type="FunFam" id="4.10.75.10:FF:000001">
    <property type="entry name" value="Anosmin 1"/>
    <property type="match status" value="1"/>
</dbReference>
<reference evidence="5" key="1">
    <citation type="submission" date="2016-08" db="EMBL/GenBank/DDBJ databases">
        <title>Identification and functional characterization of a novel antistasin/WAP-like serine protease inhibitor from the tropical sea cucumber, Stichopus monotuberculatus.</title>
        <authorList>
            <person name="Ren C."/>
            <person name="Chen T."/>
            <person name="Jiang X."/>
            <person name="Yan A."/>
            <person name="Hu C."/>
        </authorList>
    </citation>
    <scope>NUCLEOTIDE SEQUENCE</scope>
</reference>